<accession>A0ABN9VW03</accession>
<evidence type="ECO:0000313" key="2">
    <source>
        <dbReference type="EMBL" id="CAK0877677.1"/>
    </source>
</evidence>
<proteinExistence type="predicted"/>
<keyword evidence="1" id="KW-0175">Coiled coil</keyword>
<organism evidence="2 3">
    <name type="scientific">Prorocentrum cordatum</name>
    <dbReference type="NCBI Taxonomy" id="2364126"/>
    <lineage>
        <taxon>Eukaryota</taxon>
        <taxon>Sar</taxon>
        <taxon>Alveolata</taxon>
        <taxon>Dinophyceae</taxon>
        <taxon>Prorocentrales</taxon>
        <taxon>Prorocentraceae</taxon>
        <taxon>Prorocentrum</taxon>
    </lineage>
</organism>
<dbReference type="Proteomes" id="UP001189429">
    <property type="component" value="Unassembled WGS sequence"/>
</dbReference>
<sequence>EFLPPGAAPAVPGTAQQLEPPEHVWFVIHAADYDLLSRDLPSFRHIVTRSISTSLGVPISCVEMLDLNAGARGGSVVALALRGGRGRGAGELRRELGQQLRSTSSALRRGRLAEYLTSAEMFLSRPSHSPTGAEGDPWPAQVAHTYAVDRGAQARDQATALIEVVAKMRLEQARLGAAEAEHQSALSELQARDAVVAQLREELARRERLREAEEERLREERAAQERLREGTRLREEQAAQERLREEQAAQERLREEARLREEQAAQACLRRQSPRRETAGPRVLRGTSWLSWARRRHSCRPWRSAAWRRSRRRASRARGPWPATRR</sequence>
<feature type="coiled-coil region" evidence="1">
    <location>
        <begin position="196"/>
        <end position="263"/>
    </location>
</feature>
<protein>
    <submittedName>
        <fullName evidence="2">Uncharacterized protein</fullName>
    </submittedName>
</protein>
<comment type="caution">
    <text evidence="2">The sequence shown here is derived from an EMBL/GenBank/DDBJ whole genome shotgun (WGS) entry which is preliminary data.</text>
</comment>
<keyword evidence="3" id="KW-1185">Reference proteome</keyword>
<evidence type="ECO:0000256" key="1">
    <source>
        <dbReference type="SAM" id="Coils"/>
    </source>
</evidence>
<name>A0ABN9VW03_9DINO</name>
<evidence type="ECO:0000313" key="3">
    <source>
        <dbReference type="Proteomes" id="UP001189429"/>
    </source>
</evidence>
<reference evidence="2" key="1">
    <citation type="submission" date="2023-10" db="EMBL/GenBank/DDBJ databases">
        <authorList>
            <person name="Chen Y."/>
            <person name="Shah S."/>
            <person name="Dougan E. K."/>
            <person name="Thang M."/>
            <person name="Chan C."/>
        </authorList>
    </citation>
    <scope>NUCLEOTIDE SEQUENCE [LARGE SCALE GENOMIC DNA]</scope>
</reference>
<feature type="non-terminal residue" evidence="2">
    <location>
        <position position="1"/>
    </location>
</feature>
<dbReference type="EMBL" id="CAUYUJ010017764">
    <property type="protein sequence ID" value="CAK0877677.1"/>
    <property type="molecule type" value="Genomic_DNA"/>
</dbReference>
<gene>
    <name evidence="2" type="ORF">PCOR1329_LOCUS61674</name>
</gene>